<reference evidence="1" key="1">
    <citation type="journal article" date="2020" name="Stud. Mycol.">
        <title>101 Dothideomycetes genomes: a test case for predicting lifestyles and emergence of pathogens.</title>
        <authorList>
            <person name="Haridas S."/>
            <person name="Albert R."/>
            <person name="Binder M."/>
            <person name="Bloem J."/>
            <person name="Labutti K."/>
            <person name="Salamov A."/>
            <person name="Andreopoulos B."/>
            <person name="Baker S."/>
            <person name="Barry K."/>
            <person name="Bills G."/>
            <person name="Bluhm B."/>
            <person name="Cannon C."/>
            <person name="Castanera R."/>
            <person name="Culley D."/>
            <person name="Daum C."/>
            <person name="Ezra D."/>
            <person name="Gonzalez J."/>
            <person name="Henrissat B."/>
            <person name="Kuo A."/>
            <person name="Liang C."/>
            <person name="Lipzen A."/>
            <person name="Lutzoni F."/>
            <person name="Magnuson J."/>
            <person name="Mondo S."/>
            <person name="Nolan M."/>
            <person name="Ohm R."/>
            <person name="Pangilinan J."/>
            <person name="Park H.-J."/>
            <person name="Ramirez L."/>
            <person name="Alfaro M."/>
            <person name="Sun H."/>
            <person name="Tritt A."/>
            <person name="Yoshinaga Y."/>
            <person name="Zwiers L.-H."/>
            <person name="Turgeon B."/>
            <person name="Goodwin S."/>
            <person name="Spatafora J."/>
            <person name="Crous P."/>
            <person name="Grigoriev I."/>
        </authorList>
    </citation>
    <scope>NUCLEOTIDE SEQUENCE</scope>
    <source>
        <strain evidence="1">CBS 122368</strain>
    </source>
</reference>
<dbReference type="RefSeq" id="XP_033691200.1">
    <property type="nucleotide sequence ID" value="XM_033827536.1"/>
</dbReference>
<sequence length="198" mass="22644">MHLGRSRRRQLDRSGSGRVRTIYTALRRNDTSQKGALSNPRERGRKPKALQNLIPFHWKVTSIDVTANKNGKRSRQTPRHPLGFRCRNAPSSLDTVRLSDLEIRHGFRHSPLRESTGLLDHLPLLTARLDTAMKRSPGTWKDWIRFKPGKTDFLAELAAPLEDNLFEYPSSTRLSIGVLYITNDDLRAQISALLDIRQ</sequence>
<organism evidence="1 2">
    <name type="scientific">Trematosphaeria pertusa</name>
    <dbReference type="NCBI Taxonomy" id="390896"/>
    <lineage>
        <taxon>Eukaryota</taxon>
        <taxon>Fungi</taxon>
        <taxon>Dikarya</taxon>
        <taxon>Ascomycota</taxon>
        <taxon>Pezizomycotina</taxon>
        <taxon>Dothideomycetes</taxon>
        <taxon>Pleosporomycetidae</taxon>
        <taxon>Pleosporales</taxon>
        <taxon>Massarineae</taxon>
        <taxon>Trematosphaeriaceae</taxon>
        <taxon>Trematosphaeria</taxon>
    </lineage>
</organism>
<name>A0A6A6J0P4_9PLEO</name>
<keyword evidence="2" id="KW-1185">Reference proteome</keyword>
<accession>A0A6A6J0P4</accession>
<dbReference type="GeneID" id="54580866"/>
<dbReference type="EMBL" id="ML987189">
    <property type="protein sequence ID" value="KAF2256196.1"/>
    <property type="molecule type" value="Genomic_DNA"/>
</dbReference>
<dbReference type="Proteomes" id="UP000800094">
    <property type="component" value="Unassembled WGS sequence"/>
</dbReference>
<evidence type="ECO:0000313" key="1">
    <source>
        <dbReference type="EMBL" id="KAF2256196.1"/>
    </source>
</evidence>
<protein>
    <submittedName>
        <fullName evidence="1">Uncharacterized protein</fullName>
    </submittedName>
</protein>
<gene>
    <name evidence="1" type="ORF">BU26DRAFT_513040</name>
</gene>
<dbReference type="AlphaFoldDB" id="A0A6A6J0P4"/>
<proteinExistence type="predicted"/>
<evidence type="ECO:0000313" key="2">
    <source>
        <dbReference type="Proteomes" id="UP000800094"/>
    </source>
</evidence>